<dbReference type="PANTHER" id="PTHR43737:SF1">
    <property type="entry name" value="DUF1501 DOMAIN-CONTAINING PROTEIN"/>
    <property type="match status" value="1"/>
</dbReference>
<dbReference type="AlphaFoldDB" id="A0A5B9QZ35"/>
<dbReference type="InterPro" id="IPR006311">
    <property type="entry name" value="TAT_signal"/>
</dbReference>
<dbReference type="SUPFAM" id="SSF53649">
    <property type="entry name" value="Alkaline phosphatase-like"/>
    <property type="match status" value="1"/>
</dbReference>
<accession>A0A5B9QZ35</accession>
<gene>
    <name evidence="2" type="ORF">UC8_51640</name>
</gene>
<evidence type="ECO:0008006" key="4">
    <source>
        <dbReference type="Google" id="ProtNLM"/>
    </source>
</evidence>
<dbReference type="Pfam" id="PF07394">
    <property type="entry name" value="DUF1501"/>
    <property type="match status" value="1"/>
</dbReference>
<dbReference type="InterPro" id="IPR017850">
    <property type="entry name" value="Alkaline_phosphatase_core_sf"/>
</dbReference>
<feature type="region of interest" description="Disordered" evidence="1">
    <location>
        <begin position="1"/>
        <end position="46"/>
    </location>
</feature>
<evidence type="ECO:0000313" key="3">
    <source>
        <dbReference type="Proteomes" id="UP000325286"/>
    </source>
</evidence>
<dbReference type="KEGG" id="rul:UC8_51640"/>
<keyword evidence="3" id="KW-1185">Reference proteome</keyword>
<dbReference type="PROSITE" id="PS51318">
    <property type="entry name" value="TAT"/>
    <property type="match status" value="1"/>
</dbReference>
<reference evidence="2 3" key="1">
    <citation type="submission" date="2019-08" db="EMBL/GenBank/DDBJ databases">
        <title>Deep-cultivation of Planctomycetes and their phenomic and genomic characterization uncovers novel biology.</title>
        <authorList>
            <person name="Wiegand S."/>
            <person name="Jogler M."/>
            <person name="Boedeker C."/>
            <person name="Pinto D."/>
            <person name="Vollmers J."/>
            <person name="Rivas-Marin E."/>
            <person name="Kohn T."/>
            <person name="Peeters S.H."/>
            <person name="Heuer A."/>
            <person name="Rast P."/>
            <person name="Oberbeckmann S."/>
            <person name="Bunk B."/>
            <person name="Jeske O."/>
            <person name="Meyerdierks A."/>
            <person name="Storesund J.E."/>
            <person name="Kallscheuer N."/>
            <person name="Luecker S."/>
            <person name="Lage O.M."/>
            <person name="Pohl T."/>
            <person name="Merkel B.J."/>
            <person name="Hornburger P."/>
            <person name="Mueller R.-W."/>
            <person name="Bruemmer F."/>
            <person name="Labrenz M."/>
            <person name="Spormann A.M."/>
            <person name="Op den Camp H."/>
            <person name="Overmann J."/>
            <person name="Amann R."/>
            <person name="Jetten M.S.M."/>
            <person name="Mascher T."/>
            <person name="Medema M.H."/>
            <person name="Devos D.P."/>
            <person name="Kaster A.-K."/>
            <person name="Ovreas L."/>
            <person name="Rohde M."/>
            <person name="Galperin M.Y."/>
            <person name="Jogler C."/>
        </authorList>
    </citation>
    <scope>NUCLEOTIDE SEQUENCE [LARGE SCALE GENOMIC DNA]</scope>
    <source>
        <strain evidence="2 3">UC8</strain>
    </source>
</reference>
<proteinExistence type="predicted"/>
<evidence type="ECO:0000313" key="2">
    <source>
        <dbReference type="EMBL" id="QEG43120.1"/>
    </source>
</evidence>
<feature type="compositionally biased region" description="Basic residues" evidence="1">
    <location>
        <begin position="1"/>
        <end position="10"/>
    </location>
</feature>
<name>A0A5B9QZ35_9BACT</name>
<dbReference type="PANTHER" id="PTHR43737">
    <property type="entry name" value="BLL7424 PROTEIN"/>
    <property type="match status" value="1"/>
</dbReference>
<dbReference type="EMBL" id="CP042914">
    <property type="protein sequence ID" value="QEG43120.1"/>
    <property type="molecule type" value="Genomic_DNA"/>
</dbReference>
<dbReference type="Proteomes" id="UP000325286">
    <property type="component" value="Chromosome"/>
</dbReference>
<sequence length="509" mass="55456">MSAKERHGRLSLRESSVSPQERSRLSLRESSAGTGTRLFRGAKSDHGSRREFLTHSGLGFGALALTAMQADATALAADSAESPGPHLPPTAKNVIFLFMEGGPSHLDTFDPKPELNRLAGQHLPESFGTVLTAMGEFHAPLLESKRSWKQYGESGTWVSDWLPHTAQCVDDIAVIRSCWTDGNSHSAGVCQMNTCSMLGGRPSLGSWVTYGLGTENQNLPAFVVMQDGRGSVVNGPRNWSAGFMPATYQGIQLSEGSQPIPHLNTPEGIGPGVQQGKLSLLNTLNQSFAARYPQQTELEARIRSYELAFRMQAAAPEAVDLSQETEATQALYGMDQQETAAYGRQCLLARRLVERGVRFVQLYHGSGSRWDAHNNIESNHTKLCKAMDKPVAGLLKDLKQRGMLDQTLVVWGGEFGRTPMSEQGNGRDHNPTGFSMWMAGGGVKGGQVIGATDDLGLRAVEDRLHVHDLHASILHLLGLSNMQLTYFYKGRPERPTVNEGAFFERLTTG</sequence>
<dbReference type="InterPro" id="IPR010869">
    <property type="entry name" value="DUF1501"/>
</dbReference>
<organism evidence="2 3">
    <name type="scientific">Roseimaritima ulvae</name>
    <dbReference type="NCBI Taxonomy" id="980254"/>
    <lineage>
        <taxon>Bacteria</taxon>
        <taxon>Pseudomonadati</taxon>
        <taxon>Planctomycetota</taxon>
        <taxon>Planctomycetia</taxon>
        <taxon>Pirellulales</taxon>
        <taxon>Pirellulaceae</taxon>
        <taxon>Roseimaritima</taxon>
    </lineage>
</organism>
<evidence type="ECO:0000256" key="1">
    <source>
        <dbReference type="SAM" id="MobiDB-lite"/>
    </source>
</evidence>
<protein>
    <recommendedName>
        <fullName evidence="4">Sulfatase</fullName>
    </recommendedName>
</protein>